<protein>
    <submittedName>
        <fullName evidence="3">Tryptophan halogenase</fullName>
    </submittedName>
</protein>
<feature type="active site" evidence="1">
    <location>
        <position position="79"/>
    </location>
</feature>
<dbReference type="Gene3D" id="3.50.50.60">
    <property type="entry name" value="FAD/NAD(P)-binding domain"/>
    <property type="match status" value="1"/>
</dbReference>
<dbReference type="EMBL" id="CADCVZ010000036">
    <property type="protein sequence ID" value="CAA9513432.1"/>
    <property type="molecule type" value="Genomic_DNA"/>
</dbReference>
<feature type="binding site" evidence="2">
    <location>
        <begin position="14"/>
        <end position="17"/>
    </location>
    <ligand>
        <name>FAD</name>
        <dbReference type="ChEBI" id="CHEBI:57692"/>
    </ligand>
</feature>
<dbReference type="InterPro" id="IPR036188">
    <property type="entry name" value="FAD/NAD-bd_sf"/>
</dbReference>
<dbReference type="Pfam" id="PF04820">
    <property type="entry name" value="Trp_halogenase"/>
    <property type="match status" value="1"/>
</dbReference>
<evidence type="ECO:0000256" key="1">
    <source>
        <dbReference type="PIRSR" id="PIRSR011396-1"/>
    </source>
</evidence>
<dbReference type="SUPFAM" id="SSF51905">
    <property type="entry name" value="FAD/NAD(P)-binding domain"/>
    <property type="match status" value="1"/>
</dbReference>
<feature type="binding site" evidence="2">
    <location>
        <position position="335"/>
    </location>
    <ligand>
        <name>FAD</name>
        <dbReference type="ChEBI" id="CHEBI:57692"/>
    </ligand>
</feature>
<organism evidence="3">
    <name type="scientific">uncultured Sphingomonas sp</name>
    <dbReference type="NCBI Taxonomy" id="158754"/>
    <lineage>
        <taxon>Bacteria</taxon>
        <taxon>Pseudomonadati</taxon>
        <taxon>Pseudomonadota</taxon>
        <taxon>Alphaproteobacteria</taxon>
        <taxon>Sphingomonadales</taxon>
        <taxon>Sphingomonadaceae</taxon>
        <taxon>Sphingomonas</taxon>
        <taxon>environmental samples</taxon>
    </lineage>
</organism>
<feature type="binding site" evidence="2">
    <location>
        <position position="79"/>
    </location>
    <ligand>
        <name>7-chloro-L-tryptophan</name>
        <dbReference type="ChEBI" id="CHEBI:58713"/>
    </ligand>
</feature>
<dbReference type="InterPro" id="IPR050816">
    <property type="entry name" value="Flavin-dep_Halogenase_NPB"/>
</dbReference>
<dbReference type="AlphaFoldDB" id="A0A6J4T4T4"/>
<evidence type="ECO:0000256" key="2">
    <source>
        <dbReference type="PIRSR" id="PIRSR011396-2"/>
    </source>
</evidence>
<keyword evidence="2" id="KW-0285">Flavoprotein</keyword>
<feature type="binding site" evidence="2">
    <location>
        <position position="344"/>
    </location>
    <ligand>
        <name>L-tryptophan</name>
        <dbReference type="ChEBI" id="CHEBI:57912"/>
    </ligand>
</feature>
<evidence type="ECO:0000313" key="3">
    <source>
        <dbReference type="EMBL" id="CAA9513432.1"/>
    </source>
</evidence>
<dbReference type="PIRSF" id="PIRSF011396">
    <property type="entry name" value="Trp_halogenase"/>
    <property type="match status" value="1"/>
</dbReference>
<dbReference type="GO" id="GO:0004497">
    <property type="term" value="F:monooxygenase activity"/>
    <property type="evidence" value="ECO:0007669"/>
    <property type="project" value="InterPro"/>
</dbReference>
<dbReference type="RefSeq" id="WP_294173597.1">
    <property type="nucleotide sequence ID" value="NZ_CADCVZ010000036.1"/>
</dbReference>
<keyword evidence="2" id="KW-0274">FAD</keyword>
<dbReference type="InterPro" id="IPR033856">
    <property type="entry name" value="Trp_halogen"/>
</dbReference>
<dbReference type="PANTHER" id="PTHR43747">
    <property type="entry name" value="FAD-BINDING PROTEIN"/>
    <property type="match status" value="1"/>
</dbReference>
<dbReference type="InterPro" id="IPR006905">
    <property type="entry name" value="Flavin_halogenase"/>
</dbReference>
<keyword evidence="2" id="KW-0547">Nucleotide-binding</keyword>
<dbReference type="PANTHER" id="PTHR43747:SF4">
    <property type="entry name" value="FLAVIN-DEPENDENT TRYPTOPHAN HALOGENASE"/>
    <property type="match status" value="1"/>
</dbReference>
<gene>
    <name evidence="3" type="ORF">AVDCRST_MAG09-1767</name>
</gene>
<sequence length="500" mass="55290">MSSGPVSRIVIAGGGSAGWMAAAALGRFLDSRYQVTLVESEAIGTVGVGEATIPQIHLFNRSLGIDERQFVAATEATYKLGIEFDGWTRRSHRYMHAFGPVGRGLGLVPFHHLWRKARASGLGEDYGAYSLNETAARAGRLGRAAGGGRAGALPDLVYAFHFDALLYAAFLRRFAEANGVTRVEGTIERVERDRETGDIAALLFDGERRIEGDLFIDCTGFRGMLIGEALGSKYLDWSSSLPCNRALAVPCARSEAFRPYTQSLARPAGWQWRIPLQHRTGNGHVYCDAYTSDDEAAAVLLANLDGEPLDQPRPLRFTTGRRAEFWSGNCVALGLAAGFMEPLESTSLHLVQSGIARLLTYFPRSWVEPTDRAEFNRLTALEWERIRDFIVLHYKANGRVGEPFWDACRNMAVPDSLTEKLEPWRASGRLHREHEELFTEEGWAQVLIGQDVLPADWHPLADQVEGEELAGYLKSLRDAYLRRAAAMPTHAEAVRQVVAS</sequence>
<reference evidence="3" key="1">
    <citation type="submission" date="2020-02" db="EMBL/GenBank/DDBJ databases">
        <authorList>
            <person name="Meier V. D."/>
        </authorList>
    </citation>
    <scope>NUCLEOTIDE SEQUENCE</scope>
    <source>
        <strain evidence="3">AVDCRST_MAG09</strain>
    </source>
</reference>
<dbReference type="GO" id="GO:0000166">
    <property type="term" value="F:nucleotide binding"/>
    <property type="evidence" value="ECO:0007669"/>
    <property type="project" value="UniProtKB-KW"/>
</dbReference>
<accession>A0A6J4T4T4</accession>
<name>A0A6J4T4T4_9SPHN</name>
<proteinExistence type="predicted"/>